<dbReference type="Gene3D" id="3.90.1570.10">
    <property type="entry name" value="tt1808, chain A"/>
    <property type="match status" value="1"/>
</dbReference>
<comment type="caution">
    <text evidence="2">The sequence shown here is derived from an EMBL/GenBank/DDBJ whole genome shotgun (WGS) entry which is preliminary data.</text>
</comment>
<keyword evidence="2" id="KW-0378">Hydrolase</keyword>
<dbReference type="AlphaFoldDB" id="A0A6B1FWM3"/>
<proteinExistence type="predicted"/>
<keyword evidence="2" id="KW-0255">Endonuclease</keyword>
<organism evidence="2">
    <name type="scientific">Caldilineaceae bacterium SB0675_bin_29</name>
    <dbReference type="NCBI Taxonomy" id="2605266"/>
    <lineage>
        <taxon>Bacteria</taxon>
        <taxon>Bacillati</taxon>
        <taxon>Chloroflexota</taxon>
        <taxon>Caldilineae</taxon>
        <taxon>Caldilineales</taxon>
        <taxon>Caldilineaceae</taxon>
    </lineage>
</organism>
<dbReference type="CDD" id="cd06260">
    <property type="entry name" value="DUF820-like"/>
    <property type="match status" value="1"/>
</dbReference>
<keyword evidence="2" id="KW-0540">Nuclease</keyword>
<dbReference type="InterPro" id="IPR008538">
    <property type="entry name" value="Uma2"/>
</dbReference>
<dbReference type="SUPFAM" id="SSF52980">
    <property type="entry name" value="Restriction endonuclease-like"/>
    <property type="match status" value="1"/>
</dbReference>
<feature type="domain" description="Putative restriction endonuclease" evidence="1">
    <location>
        <begin position="22"/>
        <end position="150"/>
    </location>
</feature>
<evidence type="ECO:0000313" key="2">
    <source>
        <dbReference type="EMBL" id="MYH61543.1"/>
    </source>
</evidence>
<dbReference type="EMBL" id="VYDA01000272">
    <property type="protein sequence ID" value="MYH61543.1"/>
    <property type="molecule type" value="Genomic_DNA"/>
</dbReference>
<dbReference type="PANTHER" id="PTHR34107">
    <property type="entry name" value="SLL0198 PROTEIN-RELATED"/>
    <property type="match status" value="1"/>
</dbReference>
<dbReference type="InterPro" id="IPR011335">
    <property type="entry name" value="Restrct_endonuc-II-like"/>
</dbReference>
<evidence type="ECO:0000259" key="1">
    <source>
        <dbReference type="Pfam" id="PF05685"/>
    </source>
</evidence>
<protein>
    <submittedName>
        <fullName evidence="2">Uma2 family endonuclease</fullName>
    </submittedName>
</protein>
<name>A0A6B1FWM3_9CHLR</name>
<dbReference type="PANTHER" id="PTHR34107:SF4">
    <property type="entry name" value="SLL1222 PROTEIN"/>
    <property type="match status" value="1"/>
</dbReference>
<dbReference type="InterPro" id="IPR012296">
    <property type="entry name" value="Nuclease_put_TT1808"/>
</dbReference>
<accession>A0A6B1FWM3</accession>
<dbReference type="GO" id="GO:0004519">
    <property type="term" value="F:endonuclease activity"/>
    <property type="evidence" value="ECO:0007669"/>
    <property type="project" value="UniProtKB-KW"/>
</dbReference>
<sequence>MTVIPTHDAAKVEDYEQERGKPLPSFNHFYVQSQLQFALHAACGDRFLVGGELSLATEPLTTPDLSICNFRDPDWLHDEVRASEPPITVVEILSPSQSVNEIIPKIETYFRFGIRSVWLVQPPLKQVAVFTPDMDARVFVEGDVIDPTLDVRVALDKIFS</sequence>
<dbReference type="Pfam" id="PF05685">
    <property type="entry name" value="Uma2"/>
    <property type="match status" value="1"/>
</dbReference>
<gene>
    <name evidence="2" type="ORF">F4148_07175</name>
</gene>
<reference evidence="2" key="1">
    <citation type="submission" date="2019-09" db="EMBL/GenBank/DDBJ databases">
        <title>Characterisation of the sponge microbiome using genome-centric metagenomics.</title>
        <authorList>
            <person name="Engelberts J.P."/>
            <person name="Robbins S.J."/>
            <person name="De Goeij J.M."/>
            <person name="Aranda M."/>
            <person name="Bell S.C."/>
            <person name="Webster N.S."/>
        </authorList>
    </citation>
    <scope>NUCLEOTIDE SEQUENCE</scope>
    <source>
        <strain evidence="2">SB0675_bin_29</strain>
    </source>
</reference>